<accession>A0ABW1U0B8</accession>
<name>A0ABW1U0B8_9BURK</name>
<feature type="compositionally biased region" description="Basic and acidic residues" evidence="1">
    <location>
        <begin position="164"/>
        <end position="175"/>
    </location>
</feature>
<evidence type="ECO:0000313" key="3">
    <source>
        <dbReference type="EMBL" id="MFC6283324.1"/>
    </source>
</evidence>
<dbReference type="EMBL" id="JBHSRS010000082">
    <property type="protein sequence ID" value="MFC6283324.1"/>
    <property type="molecule type" value="Genomic_DNA"/>
</dbReference>
<sequence>MLSNIKFPAGTMGLAFTVALAGCGGMQQGNAAAPAPATPVPVQAPAALQAAPVASPVRVTNAVAPVLAYADQIRALQGSELAQEITRLNDSPVPDEQLRLALALVQTRQLYDLARAQELLQKVLANSSGEARALHPLARLLAARFAEQRRIEDQLDRQGQQLRDAQRRLDQTNDKLEALKEIERSLTSKPGAPASAASHGRIRPATP</sequence>
<dbReference type="PROSITE" id="PS51257">
    <property type="entry name" value="PROKAR_LIPOPROTEIN"/>
    <property type="match status" value="1"/>
</dbReference>
<proteinExistence type="predicted"/>
<evidence type="ECO:0000256" key="2">
    <source>
        <dbReference type="SAM" id="SignalP"/>
    </source>
</evidence>
<keyword evidence="4" id="KW-1185">Reference proteome</keyword>
<feature type="signal peptide" evidence="2">
    <location>
        <begin position="1"/>
        <end position="21"/>
    </location>
</feature>
<reference evidence="4" key="1">
    <citation type="journal article" date="2019" name="Int. J. Syst. Evol. Microbiol.">
        <title>The Global Catalogue of Microorganisms (GCM) 10K type strain sequencing project: providing services to taxonomists for standard genome sequencing and annotation.</title>
        <authorList>
            <consortium name="The Broad Institute Genomics Platform"/>
            <consortium name="The Broad Institute Genome Sequencing Center for Infectious Disease"/>
            <person name="Wu L."/>
            <person name="Ma J."/>
        </authorList>
    </citation>
    <scope>NUCLEOTIDE SEQUENCE [LARGE SCALE GENOMIC DNA]</scope>
    <source>
        <strain evidence="4">CCUG 39402</strain>
    </source>
</reference>
<organism evidence="3 4">
    <name type="scientific">Polaromonas aquatica</name>
    <dbReference type="NCBI Taxonomy" id="332657"/>
    <lineage>
        <taxon>Bacteria</taxon>
        <taxon>Pseudomonadati</taxon>
        <taxon>Pseudomonadota</taxon>
        <taxon>Betaproteobacteria</taxon>
        <taxon>Burkholderiales</taxon>
        <taxon>Comamonadaceae</taxon>
        <taxon>Polaromonas</taxon>
    </lineage>
</organism>
<gene>
    <name evidence="3" type="ORF">ACFQND_19025</name>
</gene>
<keyword evidence="2" id="KW-0732">Signal</keyword>
<protein>
    <submittedName>
        <fullName evidence="3">Uncharacterized protein</fullName>
    </submittedName>
</protein>
<evidence type="ECO:0000313" key="4">
    <source>
        <dbReference type="Proteomes" id="UP001596270"/>
    </source>
</evidence>
<feature type="region of interest" description="Disordered" evidence="1">
    <location>
        <begin position="156"/>
        <end position="175"/>
    </location>
</feature>
<evidence type="ECO:0000256" key="1">
    <source>
        <dbReference type="SAM" id="MobiDB-lite"/>
    </source>
</evidence>
<feature type="region of interest" description="Disordered" evidence="1">
    <location>
        <begin position="182"/>
        <end position="207"/>
    </location>
</feature>
<dbReference type="Proteomes" id="UP001596270">
    <property type="component" value="Unassembled WGS sequence"/>
</dbReference>
<dbReference type="RefSeq" id="WP_371437059.1">
    <property type="nucleotide sequence ID" value="NZ_JBHSRS010000082.1"/>
</dbReference>
<feature type="chain" id="PRO_5046321661" evidence="2">
    <location>
        <begin position="22"/>
        <end position="207"/>
    </location>
</feature>
<comment type="caution">
    <text evidence="3">The sequence shown here is derived from an EMBL/GenBank/DDBJ whole genome shotgun (WGS) entry which is preliminary data.</text>
</comment>